<feature type="chain" id="PRO_5001478490" evidence="1">
    <location>
        <begin position="20"/>
        <end position="291"/>
    </location>
</feature>
<feature type="domain" description="Outer membrane protein beta-barrel" evidence="2">
    <location>
        <begin position="103"/>
        <end position="263"/>
    </location>
</feature>
<evidence type="ECO:0000313" key="3">
    <source>
        <dbReference type="EMBL" id="EXY73949.1"/>
    </source>
</evidence>
<dbReference type="Pfam" id="PF13715">
    <property type="entry name" value="CarbopepD_reg_2"/>
    <property type="match status" value="1"/>
</dbReference>
<dbReference type="Proteomes" id="UP000020529">
    <property type="component" value="Unassembled WGS sequence"/>
</dbReference>
<dbReference type="EMBL" id="JGCY01000328">
    <property type="protein sequence ID" value="EXY73949.1"/>
    <property type="molecule type" value="Genomic_DNA"/>
</dbReference>
<protein>
    <submittedName>
        <fullName evidence="3">Outer membrane beta-barrel domain protein</fullName>
    </submittedName>
</protein>
<dbReference type="Gene3D" id="2.60.40.1120">
    <property type="entry name" value="Carboxypeptidase-like, regulatory domain"/>
    <property type="match status" value="1"/>
</dbReference>
<dbReference type="SUPFAM" id="SSF49464">
    <property type="entry name" value="Carboxypeptidase regulatory domain-like"/>
    <property type="match status" value="1"/>
</dbReference>
<reference evidence="3 4" key="1">
    <citation type="submission" date="2014-02" db="EMBL/GenBank/DDBJ databases">
        <authorList>
            <person name="Sears C."/>
            <person name="Carroll K."/>
            <person name="Sack B.R."/>
            <person name="Qadri F."/>
            <person name="Myers L.L."/>
            <person name="Chung G.-T."/>
            <person name="Escheverria P."/>
            <person name="Fraser C.M."/>
            <person name="Sadzewicz L."/>
            <person name="Shefchek K.A."/>
            <person name="Tallon L."/>
            <person name="Das S.P."/>
            <person name="Daugherty S."/>
            <person name="Mongodin E.F."/>
        </authorList>
    </citation>
    <scope>NUCLEOTIDE SEQUENCE [LARGE SCALE GENOMIC DNA]</scope>
    <source>
        <strain evidence="4">3988T(B)14</strain>
    </source>
</reference>
<organism evidence="3 4">
    <name type="scientific">Bacteroides fragilis str. 3988T(B)14</name>
    <dbReference type="NCBI Taxonomy" id="1339315"/>
    <lineage>
        <taxon>Bacteria</taxon>
        <taxon>Pseudomonadati</taxon>
        <taxon>Bacteroidota</taxon>
        <taxon>Bacteroidia</taxon>
        <taxon>Bacteroidales</taxon>
        <taxon>Bacteroidaceae</taxon>
        <taxon>Bacteroides</taxon>
    </lineage>
</organism>
<gene>
    <name evidence="3" type="ORF">M124_2231</name>
</gene>
<dbReference type="RefSeq" id="WP_022348147.1">
    <property type="nucleotide sequence ID" value="NZ_JGCY01000328.1"/>
</dbReference>
<evidence type="ECO:0000256" key="1">
    <source>
        <dbReference type="SAM" id="SignalP"/>
    </source>
</evidence>
<dbReference type="Pfam" id="PF13568">
    <property type="entry name" value="OMP_b-brl_2"/>
    <property type="match status" value="1"/>
</dbReference>
<evidence type="ECO:0000313" key="4">
    <source>
        <dbReference type="Proteomes" id="UP000020529"/>
    </source>
</evidence>
<proteinExistence type="predicted"/>
<comment type="caution">
    <text evidence="3">The sequence shown here is derived from an EMBL/GenBank/DDBJ whole genome shotgun (WGS) entry which is preliminary data.</text>
</comment>
<dbReference type="InterPro" id="IPR025665">
    <property type="entry name" value="Beta-barrel_OMP_2"/>
</dbReference>
<feature type="signal peptide" evidence="1">
    <location>
        <begin position="1"/>
        <end position="19"/>
    </location>
</feature>
<dbReference type="AlphaFoldDB" id="A0A015SNZ1"/>
<dbReference type="PATRIC" id="fig|1339315.3.peg.2944"/>
<sequence length="291" mass="32186">MKKLFALLFISMISGMIMAQIPEVSGTIVFKKDGQPVVGALVSVLGTDISTITDVDGRFTLKEIPEKAQRIRVKYIGMQPKDVKIRPIMNVTLDLEKKLAFFIQAGVGVSGYNLENNNEDIYGGNNHLYIQGGVGLNYNFSTYFSLQPSVNVVAKGCKNMGRRGSDGQGEITVDPVYLEIPILIAARFIISDFGRLIFNAGPYAAIGIAGKGKYTDEWEGTSMKFDLFSGDEAVLKRFDAGVQAGFAYEIKHIGFSYTFGYGLLKPFKEWNKEWGATPHNISHNFGLKYIF</sequence>
<accession>A0A015SNZ1</accession>
<name>A0A015SNZ1_BACFG</name>
<dbReference type="InterPro" id="IPR008969">
    <property type="entry name" value="CarboxyPept-like_regulatory"/>
</dbReference>
<keyword evidence="1" id="KW-0732">Signal</keyword>
<evidence type="ECO:0000259" key="2">
    <source>
        <dbReference type="Pfam" id="PF13568"/>
    </source>
</evidence>